<dbReference type="EMBL" id="WBMO01000005">
    <property type="protein sequence ID" value="MDV2477600.1"/>
    <property type="molecule type" value="Genomic_DNA"/>
</dbReference>
<proteinExistence type="predicted"/>
<keyword evidence="2" id="KW-1185">Reference proteome</keyword>
<evidence type="ECO:0000313" key="2">
    <source>
        <dbReference type="Proteomes" id="UP001275440"/>
    </source>
</evidence>
<reference evidence="1 2" key="1">
    <citation type="submission" date="2019-10" db="EMBL/GenBank/DDBJ databases">
        <title>Draft Genome Assembly of Rhodococcus zopfii DSM44189.</title>
        <authorList>
            <person name="Sutton J.M."/>
            <person name="Akob D.M."/>
            <person name="Bushman T.J."/>
        </authorList>
    </citation>
    <scope>NUCLEOTIDE SEQUENCE [LARGE SCALE GENOMIC DNA]</scope>
    <source>
        <strain evidence="1 2">DSM 44189</strain>
    </source>
</reference>
<evidence type="ECO:0000313" key="1">
    <source>
        <dbReference type="EMBL" id="MDV2477600.1"/>
    </source>
</evidence>
<protein>
    <submittedName>
        <fullName evidence="1">Uncharacterized protein</fullName>
    </submittedName>
</protein>
<accession>A0ABU3WUB4</accession>
<organism evidence="1 2">
    <name type="scientific">Rhodococcus zopfii</name>
    <dbReference type="NCBI Taxonomy" id="43772"/>
    <lineage>
        <taxon>Bacteria</taxon>
        <taxon>Bacillati</taxon>
        <taxon>Actinomycetota</taxon>
        <taxon>Actinomycetes</taxon>
        <taxon>Mycobacteriales</taxon>
        <taxon>Nocardiaceae</taxon>
        <taxon>Rhodococcus</taxon>
    </lineage>
</organism>
<dbReference type="Proteomes" id="UP001275440">
    <property type="component" value="Unassembled WGS sequence"/>
</dbReference>
<gene>
    <name evidence="1" type="ORF">F8M49_23435</name>
</gene>
<sequence length="71" mass="7354">MKITVIVGPQGQVVGTAHHIDGEEGSGTGGPIAGPGQSVLVLDVPAHVEDVDNVDELYRALERIIRSGTPK</sequence>
<dbReference type="RefSeq" id="WP_139281997.1">
    <property type="nucleotide sequence ID" value="NZ_JAHWLX010000036.1"/>
</dbReference>
<comment type="caution">
    <text evidence="1">The sequence shown here is derived from an EMBL/GenBank/DDBJ whole genome shotgun (WGS) entry which is preliminary data.</text>
</comment>
<name>A0ABU3WUB4_9NOCA</name>